<protein>
    <submittedName>
        <fullName evidence="6">TetR family transcriptional regulator</fullName>
    </submittedName>
</protein>
<keyword evidence="7" id="KW-1185">Reference proteome</keyword>
<proteinExistence type="predicted"/>
<evidence type="ECO:0000256" key="2">
    <source>
        <dbReference type="ARBA" id="ARBA00023125"/>
    </source>
</evidence>
<name>A0ABQ2PGZ9_9NEIS</name>
<dbReference type="Pfam" id="PF16925">
    <property type="entry name" value="TetR_C_13"/>
    <property type="match status" value="1"/>
</dbReference>
<keyword evidence="3" id="KW-0804">Transcription</keyword>
<gene>
    <name evidence="6" type="ORF">GCM10010971_05410</name>
</gene>
<feature type="domain" description="HTH tetR-type" evidence="5">
    <location>
        <begin position="5"/>
        <end position="65"/>
    </location>
</feature>
<evidence type="ECO:0000313" key="7">
    <source>
        <dbReference type="Proteomes" id="UP000621859"/>
    </source>
</evidence>
<dbReference type="SUPFAM" id="SSF46689">
    <property type="entry name" value="Homeodomain-like"/>
    <property type="match status" value="1"/>
</dbReference>
<keyword evidence="1" id="KW-0805">Transcription regulation</keyword>
<evidence type="ECO:0000259" key="5">
    <source>
        <dbReference type="PROSITE" id="PS50977"/>
    </source>
</evidence>
<dbReference type="PANTHER" id="PTHR47506:SF6">
    <property type="entry name" value="HTH-TYPE TRANSCRIPTIONAL REPRESSOR NEMR"/>
    <property type="match status" value="1"/>
</dbReference>
<evidence type="ECO:0000313" key="6">
    <source>
        <dbReference type="EMBL" id="GGP24722.1"/>
    </source>
</evidence>
<comment type="caution">
    <text evidence="6">The sequence shown here is derived from an EMBL/GenBank/DDBJ whole genome shotgun (WGS) entry which is preliminary data.</text>
</comment>
<evidence type="ECO:0000256" key="3">
    <source>
        <dbReference type="ARBA" id="ARBA00023163"/>
    </source>
</evidence>
<keyword evidence="2 4" id="KW-0238">DNA-binding</keyword>
<dbReference type="InterPro" id="IPR011075">
    <property type="entry name" value="TetR_C"/>
</dbReference>
<dbReference type="RefSeq" id="WP_188688426.1">
    <property type="nucleotide sequence ID" value="NZ_BMLY01000001.1"/>
</dbReference>
<dbReference type="Gene3D" id="1.10.357.10">
    <property type="entry name" value="Tetracycline Repressor, domain 2"/>
    <property type="match status" value="1"/>
</dbReference>
<dbReference type="InterPro" id="IPR001647">
    <property type="entry name" value="HTH_TetR"/>
</dbReference>
<accession>A0ABQ2PGZ9</accession>
<dbReference type="EMBL" id="BMLY01000001">
    <property type="protein sequence ID" value="GGP24722.1"/>
    <property type="molecule type" value="Genomic_DNA"/>
</dbReference>
<organism evidence="6 7">
    <name type="scientific">Silvimonas amylolytica</name>
    <dbReference type="NCBI Taxonomy" id="449663"/>
    <lineage>
        <taxon>Bacteria</taxon>
        <taxon>Pseudomonadati</taxon>
        <taxon>Pseudomonadota</taxon>
        <taxon>Betaproteobacteria</taxon>
        <taxon>Neisseriales</taxon>
        <taxon>Chitinibacteraceae</taxon>
        <taxon>Silvimonas</taxon>
    </lineage>
</organism>
<dbReference type="InterPro" id="IPR036271">
    <property type="entry name" value="Tet_transcr_reg_TetR-rel_C_sf"/>
</dbReference>
<evidence type="ECO:0000256" key="4">
    <source>
        <dbReference type="PROSITE-ProRule" id="PRU00335"/>
    </source>
</evidence>
<dbReference type="Pfam" id="PF00440">
    <property type="entry name" value="TetR_N"/>
    <property type="match status" value="1"/>
</dbReference>
<dbReference type="Proteomes" id="UP000621859">
    <property type="component" value="Unassembled WGS sequence"/>
</dbReference>
<reference evidence="7" key="1">
    <citation type="journal article" date="2019" name="Int. J. Syst. Evol. Microbiol.">
        <title>The Global Catalogue of Microorganisms (GCM) 10K type strain sequencing project: providing services to taxonomists for standard genome sequencing and annotation.</title>
        <authorList>
            <consortium name="The Broad Institute Genomics Platform"/>
            <consortium name="The Broad Institute Genome Sequencing Center for Infectious Disease"/>
            <person name="Wu L."/>
            <person name="Ma J."/>
        </authorList>
    </citation>
    <scope>NUCLEOTIDE SEQUENCE [LARGE SCALE GENOMIC DNA]</scope>
    <source>
        <strain evidence="7">CGMCC 1.8860</strain>
    </source>
</reference>
<dbReference type="SUPFAM" id="SSF48498">
    <property type="entry name" value="Tetracyclin repressor-like, C-terminal domain"/>
    <property type="match status" value="1"/>
</dbReference>
<dbReference type="PROSITE" id="PS50977">
    <property type="entry name" value="HTH_TETR_2"/>
    <property type="match status" value="1"/>
</dbReference>
<dbReference type="Gene3D" id="1.10.10.60">
    <property type="entry name" value="Homeodomain-like"/>
    <property type="match status" value="1"/>
</dbReference>
<evidence type="ECO:0000256" key="1">
    <source>
        <dbReference type="ARBA" id="ARBA00023015"/>
    </source>
</evidence>
<dbReference type="PANTHER" id="PTHR47506">
    <property type="entry name" value="TRANSCRIPTIONAL REGULATORY PROTEIN"/>
    <property type="match status" value="1"/>
</dbReference>
<sequence length="205" mass="22643">MGKGEQKRQDIIEHALMLAGQVGLEGLSLGGLATSMEISKSGLFAHFKSKEALQLAVLELARERFVAEVMVPAVALPRGLARLNGLFDRYLAWIRGQASQGSCIFMALAHEYDDRPGEIRDVLVNCWREFGGSIARVAATAITEGEFRPDCDPGQFAFEFVGIVMVFQHAHKLMGEAQAEARARQAFKRLLRSYRQPEVLAVRPA</sequence>
<feature type="DNA-binding region" description="H-T-H motif" evidence="4">
    <location>
        <begin position="28"/>
        <end position="47"/>
    </location>
</feature>
<dbReference type="InterPro" id="IPR009057">
    <property type="entry name" value="Homeodomain-like_sf"/>
</dbReference>